<evidence type="ECO:0000256" key="4">
    <source>
        <dbReference type="PROSITE-ProRule" id="PRU10007"/>
    </source>
</evidence>
<protein>
    <submittedName>
        <fullName evidence="7">Mitochondrial aldehyde dehydrogenase</fullName>
    </submittedName>
</protein>
<reference evidence="7 8" key="1">
    <citation type="submission" date="2024-01" db="EMBL/GenBank/DDBJ databases">
        <authorList>
            <person name="Allen C."/>
            <person name="Tagirdzhanova G."/>
        </authorList>
    </citation>
    <scope>NUCLEOTIDE SEQUENCE [LARGE SCALE GENOMIC DNA]</scope>
</reference>
<comment type="similarity">
    <text evidence="1 5">Belongs to the aldehyde dehydrogenase family.</text>
</comment>
<gene>
    <name evidence="7" type="primary">ALD2_2</name>
    <name evidence="7" type="ORF">SEUCBS140593_007128</name>
</gene>
<keyword evidence="3" id="KW-0520">NAD</keyword>
<dbReference type="InterPro" id="IPR016163">
    <property type="entry name" value="Ald_DH_C"/>
</dbReference>
<dbReference type="SUPFAM" id="SSF53720">
    <property type="entry name" value="ALDH-like"/>
    <property type="match status" value="1"/>
</dbReference>
<dbReference type="PANTHER" id="PTHR43720">
    <property type="entry name" value="2-AMINOMUCONIC SEMIALDEHYDE DEHYDROGENASE"/>
    <property type="match status" value="1"/>
</dbReference>
<dbReference type="InterPro" id="IPR015590">
    <property type="entry name" value="Aldehyde_DH_dom"/>
</dbReference>
<dbReference type="EMBL" id="CAWUHD010000084">
    <property type="protein sequence ID" value="CAK7229085.1"/>
    <property type="molecule type" value="Genomic_DNA"/>
</dbReference>
<dbReference type="InterPro" id="IPR016162">
    <property type="entry name" value="Ald_DH_N"/>
</dbReference>
<feature type="active site" evidence="4">
    <location>
        <position position="265"/>
    </location>
</feature>
<name>A0ABP0CD81_9PEZI</name>
<evidence type="ECO:0000256" key="5">
    <source>
        <dbReference type="RuleBase" id="RU003345"/>
    </source>
</evidence>
<dbReference type="Pfam" id="PF00171">
    <property type="entry name" value="Aldedh"/>
    <property type="match status" value="1"/>
</dbReference>
<dbReference type="InterPro" id="IPR016161">
    <property type="entry name" value="Ald_DH/histidinol_DH"/>
</dbReference>
<sequence length="503" mass="55082">MAPPTVTLKIPNGKEVTINTGLFINNEWVSAKNDEKFASINPATEEEICRISKASAEDVDRAVSAAKAAYENGPWRDVDGTQRGRLLLKLADLVEADHEIIASLEALDTGKTFSKAMKDIHEVFEVFRYYGGWADKHYGQTIETAKNKFTYTIREPIGVTGAITPWNYPLIMVSLKLGPALACGNTCILKPSEFSPLSALYLANLFVKAGFPPGVVNIVNGDGREAGAALSEHPDVAKISFTGSTATGKLIMKAGSATMKRVSLETGGKSPVIVFDDADIPNALKWVYYGIYANQGQICTSTARIYIHEKIYDDFVKRFVAYTKKHAIVGDQFKEETFVGPLISKAQFDRVLNYVQIAKDEGATLISGGGVFADRPGGKGYFVQPTLFGDAKPEMRISKEEIFGPFGVFFKFSNTDEVIKIANNTKYGLSSAVFTKDVVRAIRVSQRLQSGMVWINSSNNSDYRVPFGGIKESGIGRECGESALEENSILKTIYLNLEMTNDE</sequence>
<evidence type="ECO:0000256" key="1">
    <source>
        <dbReference type="ARBA" id="ARBA00009986"/>
    </source>
</evidence>
<dbReference type="PANTHER" id="PTHR43720:SF2">
    <property type="entry name" value="2-AMINOMUCONIC SEMIALDEHYDE DEHYDROGENASE"/>
    <property type="match status" value="1"/>
</dbReference>
<keyword evidence="8" id="KW-1185">Reference proteome</keyword>
<dbReference type="PROSITE" id="PS00687">
    <property type="entry name" value="ALDEHYDE_DEHYDR_GLU"/>
    <property type="match status" value="1"/>
</dbReference>
<organism evidence="7 8">
    <name type="scientific">Sporothrix eucalyptigena</name>
    <dbReference type="NCBI Taxonomy" id="1812306"/>
    <lineage>
        <taxon>Eukaryota</taxon>
        <taxon>Fungi</taxon>
        <taxon>Dikarya</taxon>
        <taxon>Ascomycota</taxon>
        <taxon>Pezizomycotina</taxon>
        <taxon>Sordariomycetes</taxon>
        <taxon>Sordariomycetidae</taxon>
        <taxon>Ophiostomatales</taxon>
        <taxon>Ophiostomataceae</taxon>
        <taxon>Sporothrix</taxon>
    </lineage>
</organism>
<evidence type="ECO:0000256" key="2">
    <source>
        <dbReference type="ARBA" id="ARBA00023002"/>
    </source>
</evidence>
<evidence type="ECO:0000313" key="8">
    <source>
        <dbReference type="Proteomes" id="UP001642482"/>
    </source>
</evidence>
<dbReference type="Gene3D" id="3.40.309.10">
    <property type="entry name" value="Aldehyde Dehydrogenase, Chain A, domain 2"/>
    <property type="match status" value="1"/>
</dbReference>
<dbReference type="InterPro" id="IPR029510">
    <property type="entry name" value="Ald_DH_CS_GLU"/>
</dbReference>
<accession>A0ABP0CD81</accession>
<comment type="caution">
    <text evidence="7">The sequence shown here is derived from an EMBL/GenBank/DDBJ whole genome shotgun (WGS) entry which is preliminary data.</text>
</comment>
<evidence type="ECO:0000259" key="6">
    <source>
        <dbReference type="Pfam" id="PF00171"/>
    </source>
</evidence>
<feature type="domain" description="Aldehyde dehydrogenase" evidence="6">
    <location>
        <begin position="28"/>
        <end position="493"/>
    </location>
</feature>
<keyword evidence="2 5" id="KW-0560">Oxidoreductase</keyword>
<proteinExistence type="inferred from homology"/>
<dbReference type="Gene3D" id="3.40.605.10">
    <property type="entry name" value="Aldehyde Dehydrogenase, Chain A, domain 1"/>
    <property type="match status" value="1"/>
</dbReference>
<evidence type="ECO:0000313" key="7">
    <source>
        <dbReference type="EMBL" id="CAK7229085.1"/>
    </source>
</evidence>
<evidence type="ECO:0000256" key="3">
    <source>
        <dbReference type="ARBA" id="ARBA00023027"/>
    </source>
</evidence>
<dbReference type="Proteomes" id="UP001642482">
    <property type="component" value="Unassembled WGS sequence"/>
</dbReference>